<dbReference type="SUPFAM" id="SSF54285">
    <property type="entry name" value="MoaD/ThiS"/>
    <property type="match status" value="1"/>
</dbReference>
<evidence type="ECO:0000313" key="1">
    <source>
        <dbReference type="EMBL" id="KKN37461.1"/>
    </source>
</evidence>
<dbReference type="PANTHER" id="PTHR34472:SF1">
    <property type="entry name" value="SULFUR CARRIER PROTEIN THIS"/>
    <property type="match status" value="1"/>
</dbReference>
<name>A0A0F9SKJ7_9ZZZZ</name>
<comment type="caution">
    <text evidence="1">The sequence shown here is derived from an EMBL/GenBank/DDBJ whole genome shotgun (WGS) entry which is preliminary data.</text>
</comment>
<accession>A0A0F9SKJ7</accession>
<dbReference type="PANTHER" id="PTHR34472">
    <property type="entry name" value="SULFUR CARRIER PROTEIN THIS"/>
    <property type="match status" value="1"/>
</dbReference>
<gene>
    <name evidence="1" type="ORF">LCGC14_0763300</name>
</gene>
<dbReference type="CDD" id="cd00565">
    <property type="entry name" value="Ubl_ThiS"/>
    <property type="match status" value="1"/>
</dbReference>
<dbReference type="Gene3D" id="3.10.20.30">
    <property type="match status" value="1"/>
</dbReference>
<protein>
    <recommendedName>
        <fullName evidence="2">Thiamine biosynthesis protein ThiS</fullName>
    </recommendedName>
</protein>
<evidence type="ECO:0008006" key="2">
    <source>
        <dbReference type="Google" id="ProtNLM"/>
    </source>
</evidence>
<dbReference type="NCBIfam" id="TIGR01683">
    <property type="entry name" value="thiS"/>
    <property type="match status" value="1"/>
</dbReference>
<dbReference type="AlphaFoldDB" id="A0A0F9SKJ7"/>
<organism evidence="1">
    <name type="scientific">marine sediment metagenome</name>
    <dbReference type="NCBI Taxonomy" id="412755"/>
    <lineage>
        <taxon>unclassified sequences</taxon>
        <taxon>metagenomes</taxon>
        <taxon>ecological metagenomes</taxon>
    </lineage>
</organism>
<dbReference type="InterPro" id="IPR016155">
    <property type="entry name" value="Mopterin_synth/thiamin_S_b"/>
</dbReference>
<dbReference type="EMBL" id="LAZR01001893">
    <property type="protein sequence ID" value="KKN37461.1"/>
    <property type="molecule type" value="Genomic_DNA"/>
</dbReference>
<dbReference type="InterPro" id="IPR012675">
    <property type="entry name" value="Beta-grasp_dom_sf"/>
</dbReference>
<dbReference type="InterPro" id="IPR003749">
    <property type="entry name" value="ThiS/MoaD-like"/>
</dbReference>
<sequence>MTSESIAIVFNGVESTVANALTLAQFIEEKKLSGRFVAIKNDEIRPKSSWSEDVIHSGDRIDIVTPISGG</sequence>
<reference evidence="1" key="1">
    <citation type="journal article" date="2015" name="Nature">
        <title>Complex archaea that bridge the gap between prokaryotes and eukaryotes.</title>
        <authorList>
            <person name="Spang A."/>
            <person name="Saw J.H."/>
            <person name="Jorgensen S.L."/>
            <person name="Zaremba-Niedzwiedzka K."/>
            <person name="Martijn J."/>
            <person name="Lind A.E."/>
            <person name="van Eijk R."/>
            <person name="Schleper C."/>
            <person name="Guy L."/>
            <person name="Ettema T.J."/>
        </authorList>
    </citation>
    <scope>NUCLEOTIDE SEQUENCE</scope>
</reference>
<dbReference type="InterPro" id="IPR010035">
    <property type="entry name" value="Thi_S"/>
</dbReference>
<dbReference type="Pfam" id="PF02597">
    <property type="entry name" value="ThiS"/>
    <property type="match status" value="1"/>
</dbReference>
<proteinExistence type="predicted"/>